<dbReference type="EMBL" id="JAJEWP010000001">
    <property type="protein sequence ID" value="MCC2615612.1"/>
    <property type="molecule type" value="Genomic_DNA"/>
</dbReference>
<sequence>MQKTWRHLALITTLVLAIAGCDNAPRPKAGEGGGKYGMMDTNTPEFAAVRFFQHIYEDDTIDGAMSMSTRRMAKLLKSYHTPRNFQRHVLNLTYDTVDIQPDTGNTVGRNEFAKDAVVTVFFTGERHGDQIEDLRVVEMVRLDKKWLVDEIRADKYL</sequence>
<reference evidence="1 2" key="1">
    <citation type="submission" date="2021-10" db="EMBL/GenBank/DDBJ databases">
        <title>Draft genome of Aestuariibacter halophilus JC2043.</title>
        <authorList>
            <person name="Emsley S.A."/>
            <person name="Pfannmuller K.M."/>
            <person name="Ushijima B."/>
            <person name="Saw J.H."/>
            <person name="Videau P."/>
        </authorList>
    </citation>
    <scope>NUCLEOTIDE SEQUENCE [LARGE SCALE GENOMIC DNA]</scope>
    <source>
        <strain evidence="1 2">JC2043</strain>
    </source>
</reference>
<evidence type="ECO:0000313" key="2">
    <source>
        <dbReference type="Proteomes" id="UP001520878"/>
    </source>
</evidence>
<proteinExistence type="predicted"/>
<accession>A0ABS8G4V3</accession>
<comment type="caution">
    <text evidence="1">The sequence shown here is derived from an EMBL/GenBank/DDBJ whole genome shotgun (WGS) entry which is preliminary data.</text>
</comment>
<evidence type="ECO:0000313" key="1">
    <source>
        <dbReference type="EMBL" id="MCC2615612.1"/>
    </source>
</evidence>
<dbReference type="RefSeq" id="WP_229157642.1">
    <property type="nucleotide sequence ID" value="NZ_JAJEWP010000001.1"/>
</dbReference>
<protein>
    <recommendedName>
        <fullName evidence="3">Lipoprotein</fullName>
    </recommendedName>
</protein>
<organism evidence="1 2">
    <name type="scientific">Fluctibacter halophilus</name>
    <dbReference type="NCBI Taxonomy" id="226011"/>
    <lineage>
        <taxon>Bacteria</taxon>
        <taxon>Pseudomonadati</taxon>
        <taxon>Pseudomonadota</taxon>
        <taxon>Gammaproteobacteria</taxon>
        <taxon>Alteromonadales</taxon>
        <taxon>Alteromonadaceae</taxon>
        <taxon>Fluctibacter</taxon>
    </lineage>
</organism>
<dbReference type="PROSITE" id="PS51257">
    <property type="entry name" value="PROKAR_LIPOPROTEIN"/>
    <property type="match status" value="1"/>
</dbReference>
<evidence type="ECO:0008006" key="3">
    <source>
        <dbReference type="Google" id="ProtNLM"/>
    </source>
</evidence>
<keyword evidence="2" id="KW-1185">Reference proteome</keyword>
<name>A0ABS8G4V3_9ALTE</name>
<gene>
    <name evidence="1" type="ORF">LJ739_05095</name>
</gene>
<dbReference type="Proteomes" id="UP001520878">
    <property type="component" value="Unassembled WGS sequence"/>
</dbReference>